<dbReference type="VEuPathDB" id="FungiDB:PV10_06538"/>
<accession>A0A0D1ZBK5</accession>
<gene>
    <name evidence="3" type="ORF">PV10_06538</name>
</gene>
<dbReference type="Pfam" id="PF11790">
    <property type="entry name" value="Glyco_hydro_cc"/>
    <property type="match status" value="1"/>
</dbReference>
<dbReference type="PANTHER" id="PTHR34154">
    <property type="entry name" value="ALKALI-SENSITIVE LINKAGE PROTEIN 1"/>
    <property type="match status" value="1"/>
</dbReference>
<evidence type="ECO:0000313" key="3">
    <source>
        <dbReference type="EMBL" id="KIV92067.1"/>
    </source>
</evidence>
<dbReference type="InterPro" id="IPR017853">
    <property type="entry name" value="GH"/>
</dbReference>
<dbReference type="Proteomes" id="UP000054302">
    <property type="component" value="Unassembled WGS sequence"/>
</dbReference>
<dbReference type="InterPro" id="IPR024655">
    <property type="entry name" value="Asl1_glyco_hydro_catalytic"/>
</dbReference>
<dbReference type="GO" id="GO:0009277">
    <property type="term" value="C:fungal-type cell wall"/>
    <property type="evidence" value="ECO:0007669"/>
    <property type="project" value="TreeGrafter"/>
</dbReference>
<dbReference type="RefSeq" id="XP_016223641.1">
    <property type="nucleotide sequence ID" value="XM_016371348.1"/>
</dbReference>
<sequence length="330" mass="36481">MGSPPGLKPTLTLLLSIISSISHLVQAQGSDSTYPKRGLIYIDGRSEDYDVFTSEQSPLTWYYSYSPWPTLLSWKANFAPMIHGVRDAPEAVRRIQAFVNGSQRLGANTLTHVLSFNEPDGDRASGGSDSSPEHSAEVYLEYIAPLREAPYNLKVSVPATTGSPMGLEWLRGFNESCWDQNPDKGCEFDFVATHWYGDFAGMASWLGTVHELYPDLPIWLTEFAIPQLDDDETREFMNQSLPYLDDLDYVERYSWFGTFRTNDANEWTGDGVSMLNGRGGLSDLGAEYMGGDQQGFEAGQRGQGGGASSSRCSIFFLIACLMVGLSSTVY</sequence>
<reference evidence="3 4" key="1">
    <citation type="submission" date="2015-01" db="EMBL/GenBank/DDBJ databases">
        <title>The Genome Sequence of Exophiala mesophila CBS40295.</title>
        <authorList>
            <consortium name="The Broad Institute Genomics Platform"/>
            <person name="Cuomo C."/>
            <person name="de Hoog S."/>
            <person name="Gorbushina A."/>
            <person name="Stielow B."/>
            <person name="Teixiera M."/>
            <person name="Abouelleil A."/>
            <person name="Chapman S.B."/>
            <person name="Priest M."/>
            <person name="Young S.K."/>
            <person name="Wortman J."/>
            <person name="Nusbaum C."/>
            <person name="Birren B."/>
        </authorList>
    </citation>
    <scope>NUCLEOTIDE SEQUENCE [LARGE SCALE GENOMIC DNA]</scope>
    <source>
        <strain evidence="3 4">CBS 40295</strain>
    </source>
</reference>
<dbReference type="OrthoDB" id="43654at2759"/>
<dbReference type="GO" id="GO:0071966">
    <property type="term" value="P:fungal-type cell wall polysaccharide metabolic process"/>
    <property type="evidence" value="ECO:0007669"/>
    <property type="project" value="TreeGrafter"/>
</dbReference>
<dbReference type="SUPFAM" id="SSF51445">
    <property type="entry name" value="(Trans)glycosidases"/>
    <property type="match status" value="1"/>
</dbReference>
<keyword evidence="4" id="KW-1185">Reference proteome</keyword>
<dbReference type="OMA" id="FWITEMA"/>
<dbReference type="AlphaFoldDB" id="A0A0D1ZBK5"/>
<dbReference type="Gene3D" id="3.20.20.80">
    <property type="entry name" value="Glycosidases"/>
    <property type="match status" value="1"/>
</dbReference>
<feature type="signal peptide" evidence="1">
    <location>
        <begin position="1"/>
        <end position="27"/>
    </location>
</feature>
<organism evidence="3 4">
    <name type="scientific">Exophiala mesophila</name>
    <name type="common">Black yeast-like fungus</name>
    <dbReference type="NCBI Taxonomy" id="212818"/>
    <lineage>
        <taxon>Eukaryota</taxon>
        <taxon>Fungi</taxon>
        <taxon>Dikarya</taxon>
        <taxon>Ascomycota</taxon>
        <taxon>Pezizomycotina</taxon>
        <taxon>Eurotiomycetes</taxon>
        <taxon>Chaetothyriomycetidae</taxon>
        <taxon>Chaetothyriales</taxon>
        <taxon>Herpotrichiellaceae</taxon>
        <taxon>Exophiala</taxon>
    </lineage>
</organism>
<dbReference type="PANTHER" id="PTHR34154:SF3">
    <property type="entry name" value="ALKALI-SENSITIVE LINKAGE PROTEIN 1"/>
    <property type="match status" value="1"/>
</dbReference>
<evidence type="ECO:0000313" key="4">
    <source>
        <dbReference type="Proteomes" id="UP000054302"/>
    </source>
</evidence>
<name>A0A0D1ZBK5_EXOME</name>
<feature type="chain" id="PRO_5002237638" description="Asl1-like glycosyl hydrolase catalytic domain-containing protein" evidence="1">
    <location>
        <begin position="28"/>
        <end position="330"/>
    </location>
</feature>
<dbReference type="InterPro" id="IPR053183">
    <property type="entry name" value="ASL1"/>
</dbReference>
<evidence type="ECO:0000259" key="2">
    <source>
        <dbReference type="Pfam" id="PF11790"/>
    </source>
</evidence>
<keyword evidence="1" id="KW-0732">Signal</keyword>
<proteinExistence type="predicted"/>
<dbReference type="HOGENOM" id="CLU_040908_3_2_1"/>
<evidence type="ECO:0000256" key="1">
    <source>
        <dbReference type="SAM" id="SignalP"/>
    </source>
</evidence>
<dbReference type="GeneID" id="27324383"/>
<dbReference type="STRING" id="212818.A0A0D1ZBK5"/>
<protein>
    <recommendedName>
        <fullName evidence="2">Asl1-like glycosyl hydrolase catalytic domain-containing protein</fullName>
    </recommendedName>
</protein>
<feature type="domain" description="Asl1-like glycosyl hydrolase catalytic" evidence="2">
    <location>
        <begin position="38"/>
        <end position="288"/>
    </location>
</feature>
<dbReference type="EMBL" id="KN847523">
    <property type="protein sequence ID" value="KIV92067.1"/>
    <property type="molecule type" value="Genomic_DNA"/>
</dbReference>